<dbReference type="EMBL" id="CP060784">
    <property type="protein sequence ID" value="QNP53680.1"/>
    <property type="molecule type" value="Genomic_DNA"/>
</dbReference>
<gene>
    <name evidence="2" type="ORF">H9L05_09125</name>
</gene>
<reference evidence="2 3" key="1">
    <citation type="submission" date="2020-08" db="EMBL/GenBank/DDBJ databases">
        <title>Genome sequence of Hymenobacter qilianensis JCM 19763T.</title>
        <authorList>
            <person name="Hyun D.-W."/>
            <person name="Bae J.-W."/>
        </authorList>
    </citation>
    <scope>NUCLEOTIDE SEQUENCE [LARGE SCALE GENOMIC DNA]</scope>
    <source>
        <strain evidence="2 3">JCM 19763</strain>
    </source>
</reference>
<proteinExistence type="predicted"/>
<name>A0A7H0GZG4_9BACT</name>
<sequence length="248" mass="28243">MSQLIKQLQLLEADRFVSEDDEEYQVQLLPGLTDEQVRAFAESMPQGRLSADIQELLLFTRGFEFSPLEEILFDAFNQFGLEELFPNSIQLAGDGFGNFWILDINQTGQWGSVFYVCHDPAVIIRQSTDLCEFLRHIQEFGKLGADSWLDQVHGQISSSIWLERKTSKGMTRAQVAKVSSDAVVRQFSSTVPADYLIADLRVDSPILGFAWDTISADGTSKVRKHTTEPIWAFEPALKRSWLSRWFKK</sequence>
<organism evidence="2 3">
    <name type="scientific">Hymenobacter qilianensis</name>
    <dbReference type="NCBI Taxonomy" id="1385715"/>
    <lineage>
        <taxon>Bacteria</taxon>
        <taxon>Pseudomonadati</taxon>
        <taxon>Bacteroidota</taxon>
        <taxon>Cytophagia</taxon>
        <taxon>Cytophagales</taxon>
        <taxon>Hymenobacteraceae</taxon>
        <taxon>Hymenobacter</taxon>
    </lineage>
</organism>
<dbReference type="Proteomes" id="UP000516093">
    <property type="component" value="Chromosome"/>
</dbReference>
<keyword evidence="3" id="KW-1185">Reference proteome</keyword>
<feature type="domain" description="Knr4/Smi1-like" evidence="1">
    <location>
        <begin position="31"/>
        <end position="135"/>
    </location>
</feature>
<dbReference type="RefSeq" id="WP_187733889.1">
    <property type="nucleotide sequence ID" value="NZ_BMFN01000001.1"/>
</dbReference>
<protein>
    <submittedName>
        <fullName evidence="2">SMI1/KNR4 family protein</fullName>
    </submittedName>
</protein>
<evidence type="ECO:0000313" key="3">
    <source>
        <dbReference type="Proteomes" id="UP000516093"/>
    </source>
</evidence>
<dbReference type="SUPFAM" id="SSF160631">
    <property type="entry name" value="SMI1/KNR4-like"/>
    <property type="match status" value="1"/>
</dbReference>
<dbReference type="InterPro" id="IPR037883">
    <property type="entry name" value="Knr4/Smi1-like_sf"/>
</dbReference>
<accession>A0A7H0GZG4</accession>
<dbReference type="KEGG" id="hqi:H9L05_09125"/>
<dbReference type="AlphaFoldDB" id="A0A7H0GZG4"/>
<dbReference type="Pfam" id="PF09346">
    <property type="entry name" value="SMI1_KNR4"/>
    <property type="match status" value="1"/>
</dbReference>
<evidence type="ECO:0000259" key="1">
    <source>
        <dbReference type="Pfam" id="PF09346"/>
    </source>
</evidence>
<dbReference type="InterPro" id="IPR018958">
    <property type="entry name" value="Knr4/Smi1-like_dom"/>
</dbReference>
<evidence type="ECO:0000313" key="2">
    <source>
        <dbReference type="EMBL" id="QNP53680.1"/>
    </source>
</evidence>